<gene>
    <name evidence="2" type="ORF">J0X15_17020</name>
</gene>
<sequence length="390" mass="41983">MRGSRVLRQHYVLKTTRLLSVLTLVIAGWGGVTEHRAHAQAVSAAEKQAQAPALPQEPSGKGDKAGEPGASETTAPGLLPPPYLAFPPSEGPDSLAPVDLAYGAFQRGWYITAAVRAKPLADVGNMHAQTLLGVMYEAGLGLKKDPKKAAGWYTKAAEAGDVTAAQQLAQLYLLGNGVPQDKSKAADLFQLAADAGDAAARYNLALLYQEGVGRPQNYDKARDLLRQAAEGNYPEAQYNLALSYLQSVDQNPSEEDANTLRQGAFWMGRAARRGHVEAQLYYGILRFQGKGVVPDEMEGADWFERAAIAGNPVAMNRLARCHASGRGRDLDPVLAIKWHYIARAMGVDDEALDGLAERLDDGTRQEAQRLAEEFTGSTVAAAEASFRQTR</sequence>
<evidence type="ECO:0000256" key="1">
    <source>
        <dbReference type="SAM" id="MobiDB-lite"/>
    </source>
</evidence>
<keyword evidence="3" id="KW-1185">Reference proteome</keyword>
<dbReference type="AlphaFoldDB" id="A0A939EQM3"/>
<dbReference type="InterPro" id="IPR050767">
    <property type="entry name" value="Sel1_AlgK"/>
</dbReference>
<dbReference type="PANTHER" id="PTHR11102:SF160">
    <property type="entry name" value="ERAD-ASSOCIATED E3 UBIQUITIN-PROTEIN LIGASE COMPONENT HRD3"/>
    <property type="match status" value="1"/>
</dbReference>
<dbReference type="Pfam" id="PF08238">
    <property type="entry name" value="Sel1"/>
    <property type="match status" value="6"/>
</dbReference>
<proteinExistence type="predicted"/>
<dbReference type="PANTHER" id="PTHR11102">
    <property type="entry name" value="SEL-1-LIKE PROTEIN"/>
    <property type="match status" value="1"/>
</dbReference>
<dbReference type="EMBL" id="JAFLNF010000008">
    <property type="protein sequence ID" value="MBO0346931.1"/>
    <property type="molecule type" value="Genomic_DNA"/>
</dbReference>
<accession>A0A939EQM3</accession>
<dbReference type="SUPFAM" id="SSF81901">
    <property type="entry name" value="HCP-like"/>
    <property type="match status" value="1"/>
</dbReference>
<dbReference type="RefSeq" id="WP_206943323.1">
    <property type="nucleotide sequence ID" value="NZ_JAFLNF010000008.1"/>
</dbReference>
<organism evidence="2 3">
    <name type="scientific">Roseibium limicola</name>
    <dbReference type="NCBI Taxonomy" id="2816037"/>
    <lineage>
        <taxon>Bacteria</taxon>
        <taxon>Pseudomonadati</taxon>
        <taxon>Pseudomonadota</taxon>
        <taxon>Alphaproteobacteria</taxon>
        <taxon>Hyphomicrobiales</taxon>
        <taxon>Stappiaceae</taxon>
        <taxon>Roseibium</taxon>
    </lineage>
</organism>
<dbReference type="SMART" id="SM00671">
    <property type="entry name" value="SEL1"/>
    <property type="match status" value="6"/>
</dbReference>
<evidence type="ECO:0000313" key="3">
    <source>
        <dbReference type="Proteomes" id="UP000664779"/>
    </source>
</evidence>
<dbReference type="InterPro" id="IPR006597">
    <property type="entry name" value="Sel1-like"/>
</dbReference>
<feature type="region of interest" description="Disordered" evidence="1">
    <location>
        <begin position="40"/>
        <end position="86"/>
    </location>
</feature>
<protein>
    <submittedName>
        <fullName evidence="2">Sel1 repeat family protein</fullName>
    </submittedName>
</protein>
<evidence type="ECO:0000313" key="2">
    <source>
        <dbReference type="EMBL" id="MBO0346931.1"/>
    </source>
</evidence>
<dbReference type="Proteomes" id="UP000664779">
    <property type="component" value="Unassembled WGS sequence"/>
</dbReference>
<dbReference type="InterPro" id="IPR011990">
    <property type="entry name" value="TPR-like_helical_dom_sf"/>
</dbReference>
<reference evidence="2" key="1">
    <citation type="submission" date="2021-03" db="EMBL/GenBank/DDBJ databases">
        <title>Roseibium sp. CAU 1637 isolated from Incheon.</title>
        <authorList>
            <person name="Kim W."/>
        </authorList>
    </citation>
    <scope>NUCLEOTIDE SEQUENCE</scope>
    <source>
        <strain evidence="2">CAU 1637</strain>
    </source>
</reference>
<comment type="caution">
    <text evidence="2">The sequence shown here is derived from an EMBL/GenBank/DDBJ whole genome shotgun (WGS) entry which is preliminary data.</text>
</comment>
<dbReference type="Gene3D" id="1.25.40.10">
    <property type="entry name" value="Tetratricopeptide repeat domain"/>
    <property type="match status" value="2"/>
</dbReference>
<name>A0A939EQM3_9HYPH</name>